<keyword evidence="2" id="KW-1185">Reference proteome</keyword>
<gene>
    <name evidence="1" type="ORF">H8B09_12715</name>
</gene>
<dbReference type="InterPro" id="IPR011989">
    <property type="entry name" value="ARM-like"/>
</dbReference>
<accession>A0ABR8MYM5</accession>
<evidence type="ECO:0008006" key="3">
    <source>
        <dbReference type="Google" id="ProtNLM"/>
    </source>
</evidence>
<proteinExistence type="predicted"/>
<dbReference type="Gene3D" id="1.25.10.10">
    <property type="entry name" value="Leucine-rich Repeat Variant"/>
    <property type="match status" value="1"/>
</dbReference>
<reference evidence="1 2" key="1">
    <citation type="submission" date="2020-09" db="EMBL/GenBank/DDBJ databases">
        <title>Paenibacillus sp. strain PR3 16S rRNA gene Genome sequencing and assembly.</title>
        <authorList>
            <person name="Kim J."/>
        </authorList>
    </citation>
    <scope>NUCLEOTIDE SEQUENCE [LARGE SCALE GENOMIC DNA]</scope>
    <source>
        <strain evidence="1 2">PR3</strain>
    </source>
</reference>
<dbReference type="InterPro" id="IPR016024">
    <property type="entry name" value="ARM-type_fold"/>
</dbReference>
<dbReference type="RefSeq" id="WP_191203926.1">
    <property type="nucleotide sequence ID" value="NZ_JACXZA010000003.1"/>
</dbReference>
<name>A0ABR8MYM5_9BACL</name>
<organism evidence="1 2">
    <name type="scientific">Paenibacillus terricola</name>
    <dbReference type="NCBI Taxonomy" id="2763503"/>
    <lineage>
        <taxon>Bacteria</taxon>
        <taxon>Bacillati</taxon>
        <taxon>Bacillota</taxon>
        <taxon>Bacilli</taxon>
        <taxon>Bacillales</taxon>
        <taxon>Paenibacillaceae</taxon>
        <taxon>Paenibacillus</taxon>
    </lineage>
</organism>
<dbReference type="EMBL" id="JACXZA010000003">
    <property type="protein sequence ID" value="MBD3919619.1"/>
    <property type="molecule type" value="Genomic_DNA"/>
</dbReference>
<sequence>MDALIRLYLEHLQSSDKNIRNEGYIGLLAAAEETVNWAYECWDALVSDLTHSDNHRRTIAVQLLSKLAKSDPEMRIMDDFSRLLAVTRDEKFVTARHSLQSLWQIGLAGPEQREMLIEGLAARYEDCIHEKNYPLIRFDIIHSMRRLYDLVPEPFIRQTALDLIEKEADVKYRRKYAGEWKKAVKGPS</sequence>
<dbReference type="SUPFAM" id="SSF48371">
    <property type="entry name" value="ARM repeat"/>
    <property type="match status" value="1"/>
</dbReference>
<protein>
    <recommendedName>
        <fullName evidence="3">HEAT repeat domain-containing protein</fullName>
    </recommendedName>
</protein>
<comment type="caution">
    <text evidence="1">The sequence shown here is derived from an EMBL/GenBank/DDBJ whole genome shotgun (WGS) entry which is preliminary data.</text>
</comment>
<dbReference type="Proteomes" id="UP000609346">
    <property type="component" value="Unassembled WGS sequence"/>
</dbReference>
<evidence type="ECO:0000313" key="1">
    <source>
        <dbReference type="EMBL" id="MBD3919619.1"/>
    </source>
</evidence>
<evidence type="ECO:0000313" key="2">
    <source>
        <dbReference type="Proteomes" id="UP000609346"/>
    </source>
</evidence>